<dbReference type="AlphaFoldDB" id="A0A494V9I5"/>
<name>A0A494V9I5_9ACTN</name>
<feature type="region of interest" description="Disordered" evidence="1">
    <location>
        <begin position="55"/>
        <end position="80"/>
    </location>
</feature>
<organism evidence="2 3">
    <name type="scientific">Streptomyces fungicidicus</name>
    <dbReference type="NCBI Taxonomy" id="68203"/>
    <lineage>
        <taxon>Bacteria</taxon>
        <taxon>Bacillati</taxon>
        <taxon>Actinomycetota</taxon>
        <taxon>Actinomycetes</taxon>
        <taxon>Kitasatosporales</taxon>
        <taxon>Streptomycetaceae</taxon>
        <taxon>Streptomyces</taxon>
    </lineage>
</organism>
<protein>
    <submittedName>
        <fullName evidence="2">Uncharacterized protein</fullName>
    </submittedName>
</protein>
<gene>
    <name evidence="2" type="ORF">CNQ36_32790</name>
</gene>
<keyword evidence="2" id="KW-0614">Plasmid</keyword>
<evidence type="ECO:0000256" key="1">
    <source>
        <dbReference type="SAM" id="MobiDB-lite"/>
    </source>
</evidence>
<evidence type="ECO:0000313" key="3">
    <source>
        <dbReference type="Proteomes" id="UP000282170"/>
    </source>
</evidence>
<reference evidence="2 3" key="1">
    <citation type="submission" date="2017-09" db="EMBL/GenBank/DDBJ databases">
        <authorList>
            <person name="Zhang H."/>
            <person name="Hu S."/>
            <person name="Xu J."/>
            <person name="He Z."/>
        </authorList>
    </citation>
    <scope>NUCLEOTIDE SEQUENCE [LARGE SCALE GENOMIC DNA]</scope>
    <source>
        <strain evidence="2 3">TXX3120</strain>
        <plasmid evidence="2 3">p1</plasmid>
    </source>
</reference>
<evidence type="ECO:0000313" key="2">
    <source>
        <dbReference type="EMBL" id="AYL40209.1"/>
    </source>
</evidence>
<dbReference type="Proteomes" id="UP000282170">
    <property type="component" value="Plasmid p1"/>
</dbReference>
<accession>A0A494V9I5</accession>
<sequence length="111" mass="11937">MLTALTTATAAACGGRRRRPAAPTQDEPSGGPGLDPRTEVGQQWGRLTSWLRRHAPATHARLRPPVTPEAPARHERRIGRPLHDDLKALWELNEGAPTCSASPASSTAARH</sequence>
<dbReference type="EMBL" id="CP023408">
    <property type="protein sequence ID" value="AYL40209.1"/>
    <property type="molecule type" value="Genomic_DNA"/>
</dbReference>
<dbReference type="KEGG" id="sfug:CNQ36_32790"/>
<feature type="compositionally biased region" description="Low complexity" evidence="1">
    <location>
        <begin position="1"/>
        <end position="14"/>
    </location>
</feature>
<proteinExistence type="predicted"/>
<geneLocation type="plasmid" evidence="2 3">
    <name>p1</name>
</geneLocation>
<feature type="region of interest" description="Disordered" evidence="1">
    <location>
        <begin position="1"/>
        <end position="42"/>
    </location>
</feature>
<keyword evidence="3" id="KW-1185">Reference proteome</keyword>